<dbReference type="PANTHER" id="PTHR11630">
    <property type="entry name" value="DNA REPLICATION LICENSING FACTOR MCM FAMILY MEMBER"/>
    <property type="match status" value="1"/>
</dbReference>
<dbReference type="GO" id="GO:0003697">
    <property type="term" value="F:single-stranded DNA binding"/>
    <property type="evidence" value="ECO:0007669"/>
    <property type="project" value="TreeGrafter"/>
</dbReference>
<dbReference type="PANTHER" id="PTHR11630:SF66">
    <property type="entry name" value="DNA REPLICATION LICENSING FACTOR MCM4"/>
    <property type="match status" value="1"/>
</dbReference>
<dbReference type="InterPro" id="IPR041562">
    <property type="entry name" value="MCM_lid"/>
</dbReference>
<dbReference type="GO" id="GO:0005524">
    <property type="term" value="F:ATP binding"/>
    <property type="evidence" value="ECO:0007669"/>
    <property type="project" value="InterPro"/>
</dbReference>
<dbReference type="EMBL" id="BARW01003408">
    <property type="protein sequence ID" value="GAI66714.1"/>
    <property type="molecule type" value="Genomic_DNA"/>
</dbReference>
<dbReference type="InterPro" id="IPR031327">
    <property type="entry name" value="MCM"/>
</dbReference>
<name>X1SG12_9ZZZZ</name>
<gene>
    <name evidence="4" type="ORF">S12H4_08721</name>
</gene>
<accession>X1SG12</accession>
<dbReference type="InterPro" id="IPR027417">
    <property type="entry name" value="P-loop_NTPase"/>
</dbReference>
<dbReference type="InterPro" id="IPR036388">
    <property type="entry name" value="WH-like_DNA-bd_sf"/>
</dbReference>
<comment type="similarity">
    <text evidence="1">Belongs to the MCM family.</text>
</comment>
<keyword evidence="2" id="KW-0235">DNA replication</keyword>
<dbReference type="PROSITE" id="PS50069">
    <property type="entry name" value="CULLIN_2"/>
    <property type="match status" value="1"/>
</dbReference>
<comment type="caution">
    <text evidence="4">The sequence shown here is derived from an EMBL/GenBank/DDBJ whole genome shotgun (WGS) entry which is preliminary data.</text>
</comment>
<dbReference type="AlphaFoldDB" id="X1SG12"/>
<feature type="non-terminal residue" evidence="4">
    <location>
        <position position="1"/>
    </location>
</feature>
<reference evidence="4" key="1">
    <citation type="journal article" date="2014" name="Front. Microbiol.">
        <title>High frequency of phylogenetically diverse reductive dehalogenase-homologous genes in deep subseafloor sedimentary metagenomes.</title>
        <authorList>
            <person name="Kawai M."/>
            <person name="Futagami T."/>
            <person name="Toyoda A."/>
            <person name="Takaki Y."/>
            <person name="Nishi S."/>
            <person name="Hori S."/>
            <person name="Arai W."/>
            <person name="Tsubouchi T."/>
            <person name="Morono Y."/>
            <person name="Uchiyama I."/>
            <person name="Ito T."/>
            <person name="Fujiyama A."/>
            <person name="Inagaki F."/>
            <person name="Takami H."/>
        </authorList>
    </citation>
    <scope>NUCLEOTIDE SEQUENCE</scope>
    <source>
        <strain evidence="4">Expedition CK06-06</strain>
    </source>
</reference>
<evidence type="ECO:0000259" key="3">
    <source>
        <dbReference type="PROSITE" id="PS50069"/>
    </source>
</evidence>
<proteinExistence type="inferred from homology"/>
<dbReference type="Pfam" id="PF17855">
    <property type="entry name" value="MCM_lid"/>
    <property type="match status" value="1"/>
</dbReference>
<organism evidence="4">
    <name type="scientific">marine sediment metagenome</name>
    <dbReference type="NCBI Taxonomy" id="412755"/>
    <lineage>
        <taxon>unclassified sequences</taxon>
        <taxon>metagenomes</taxon>
        <taxon>ecological metagenomes</taxon>
    </lineage>
</organism>
<evidence type="ECO:0000313" key="4">
    <source>
        <dbReference type="EMBL" id="GAI66714.1"/>
    </source>
</evidence>
<dbReference type="Gene3D" id="1.10.10.10">
    <property type="entry name" value="Winged helix-like DNA-binding domain superfamily/Winged helix DNA-binding domain"/>
    <property type="match status" value="1"/>
</dbReference>
<protein>
    <recommendedName>
        <fullName evidence="3">Cullin family profile domain-containing protein</fullName>
    </recommendedName>
</protein>
<dbReference type="GO" id="GO:0006260">
    <property type="term" value="P:DNA replication"/>
    <property type="evidence" value="ECO:0007669"/>
    <property type="project" value="UniProtKB-KW"/>
</dbReference>
<dbReference type="GO" id="GO:0017116">
    <property type="term" value="F:single-stranded DNA helicase activity"/>
    <property type="evidence" value="ECO:0007669"/>
    <property type="project" value="TreeGrafter"/>
</dbReference>
<feature type="domain" description="Cullin family profile" evidence="3">
    <location>
        <begin position="72"/>
        <end position="183"/>
    </location>
</feature>
<evidence type="ECO:0000256" key="2">
    <source>
        <dbReference type="ARBA" id="ARBA00022705"/>
    </source>
</evidence>
<sequence>QMAEFILQNSMLELNDHLDSKTGNIAPIPGDLLKKYIKHARRTCHPVLTEEAKEQIKEFYLKLRGQYDSEDAIVSILARNLDALVRLSEAYAKMALRDKVIKSDVEDVIKLFKRFLKDTGYDETTGKIDMDRILVGQSRSSISKLDKMLTRLKEIFEDGNWKALERNNVIQILELEEDLDEKWIKDALEELIKEGTLYEPRNNMLRFTNKDD</sequence>
<dbReference type="GO" id="GO:0042555">
    <property type="term" value="C:MCM complex"/>
    <property type="evidence" value="ECO:0007669"/>
    <property type="project" value="TreeGrafter"/>
</dbReference>
<evidence type="ECO:0000256" key="1">
    <source>
        <dbReference type="ARBA" id="ARBA00008010"/>
    </source>
</evidence>
<dbReference type="Gene3D" id="3.40.50.300">
    <property type="entry name" value="P-loop containing nucleotide triphosphate hydrolases"/>
    <property type="match status" value="1"/>
</dbReference>
<dbReference type="InterPro" id="IPR016158">
    <property type="entry name" value="Cullin_homology"/>
</dbReference>